<dbReference type="AlphaFoldDB" id="A0A7W9M4K1"/>
<evidence type="ECO:0000313" key="3">
    <source>
        <dbReference type="Proteomes" id="UP000552097"/>
    </source>
</evidence>
<dbReference type="EMBL" id="JACHMO010000001">
    <property type="protein sequence ID" value="MBB5807044.1"/>
    <property type="molecule type" value="Genomic_DNA"/>
</dbReference>
<dbReference type="CDD" id="cd04859">
    <property type="entry name" value="Prim_Pol"/>
    <property type="match status" value="1"/>
</dbReference>
<gene>
    <name evidence="2" type="ORF">F4560_006812</name>
</gene>
<dbReference type="InterPro" id="IPR015330">
    <property type="entry name" value="DNA_primase/pol_bifunc_N"/>
</dbReference>
<dbReference type="SUPFAM" id="SSF56747">
    <property type="entry name" value="Prim-pol domain"/>
    <property type="match status" value="1"/>
</dbReference>
<dbReference type="Pfam" id="PF09250">
    <property type="entry name" value="Prim-Pol"/>
    <property type="match status" value="1"/>
</dbReference>
<dbReference type="SMART" id="SM00943">
    <property type="entry name" value="Prim-Pol"/>
    <property type="match status" value="1"/>
</dbReference>
<proteinExistence type="predicted"/>
<sequence length="326" mass="35085">MDLPIQDRDTVLRNALIAAEQGFHVFPLRVGTKRPALHSEKRCPRTGICRDGHLKPEQRATTDPDRIRACWSVAPWNLGIACGPSGLLVVDMDTPKSPDDVPPDGWSRRGARDGHDAFRLVCADAGQPVPTETFTVRTARGGTHLYFRAPHGVRLGNTVGELGNGLGWKVDTRAWGGYVVGPWSITEHGSYWVDCDLPPADLPTWLLHRLTPRPVAARTAPVVSRTERLPAYVDAAVRGERHRVAQATSGTHMSTLFVAAFALGQLVGGGLLPSATAESELLTAAQHIVNGGCGCTDREALRTIHNGLREGATKPRHAPATTRGAA</sequence>
<feature type="domain" description="DNA primase/polymerase bifunctional N-terminal" evidence="1">
    <location>
        <begin position="15"/>
        <end position="206"/>
    </location>
</feature>
<protein>
    <recommendedName>
        <fullName evidence="1">DNA primase/polymerase bifunctional N-terminal domain-containing protein</fullName>
    </recommendedName>
</protein>
<organism evidence="2 3">
    <name type="scientific">Saccharothrix ecbatanensis</name>
    <dbReference type="NCBI Taxonomy" id="1105145"/>
    <lineage>
        <taxon>Bacteria</taxon>
        <taxon>Bacillati</taxon>
        <taxon>Actinomycetota</taxon>
        <taxon>Actinomycetes</taxon>
        <taxon>Pseudonocardiales</taxon>
        <taxon>Pseudonocardiaceae</taxon>
        <taxon>Saccharothrix</taxon>
    </lineage>
</organism>
<name>A0A7W9M4K1_9PSEU</name>
<evidence type="ECO:0000259" key="1">
    <source>
        <dbReference type="SMART" id="SM00943"/>
    </source>
</evidence>
<dbReference type="Proteomes" id="UP000552097">
    <property type="component" value="Unassembled WGS sequence"/>
</dbReference>
<dbReference type="RefSeq" id="WP_184927026.1">
    <property type="nucleotide sequence ID" value="NZ_JACHMO010000001.1"/>
</dbReference>
<accession>A0A7W9M4K1</accession>
<evidence type="ECO:0000313" key="2">
    <source>
        <dbReference type="EMBL" id="MBB5807044.1"/>
    </source>
</evidence>
<comment type="caution">
    <text evidence="2">The sequence shown here is derived from an EMBL/GenBank/DDBJ whole genome shotgun (WGS) entry which is preliminary data.</text>
</comment>
<reference evidence="2 3" key="1">
    <citation type="submission" date="2020-08" db="EMBL/GenBank/DDBJ databases">
        <title>Sequencing the genomes of 1000 actinobacteria strains.</title>
        <authorList>
            <person name="Klenk H.-P."/>
        </authorList>
    </citation>
    <scope>NUCLEOTIDE SEQUENCE [LARGE SCALE GENOMIC DNA]</scope>
    <source>
        <strain evidence="2 3">DSM 45486</strain>
    </source>
</reference>
<keyword evidence="3" id="KW-1185">Reference proteome</keyword>